<dbReference type="RefSeq" id="WP_210658340.1">
    <property type="nucleotide sequence ID" value="NZ_JAGKQQ010000001.1"/>
</dbReference>
<comment type="caution">
    <text evidence="1">The sequence shown here is derived from an EMBL/GenBank/DDBJ whole genome shotgun (WGS) entry which is preliminary data.</text>
</comment>
<protein>
    <submittedName>
        <fullName evidence="1">Uncharacterized protein</fullName>
    </submittedName>
</protein>
<reference evidence="1 2" key="1">
    <citation type="submission" date="2021-04" db="EMBL/GenBank/DDBJ databases">
        <authorList>
            <person name="Ivanova A."/>
        </authorList>
    </citation>
    <scope>NUCLEOTIDE SEQUENCE [LARGE SCALE GENOMIC DNA]</scope>
    <source>
        <strain evidence="1 2">G18</strain>
    </source>
</reference>
<keyword evidence="2" id="KW-1185">Reference proteome</keyword>
<name>A0ABS5BXF3_9BACT</name>
<dbReference type="Proteomes" id="UP000676565">
    <property type="component" value="Unassembled WGS sequence"/>
</dbReference>
<gene>
    <name evidence="1" type="ORF">J8F10_24355</name>
</gene>
<sequence>MQTIKQLNELFDSVIPAHPECTSEEKAAARVLHAAAVEWSAAYCLLIARRMLAAAKDAEMTPFFEQHAPKAHVSINPGTPTDFPIY</sequence>
<evidence type="ECO:0000313" key="1">
    <source>
        <dbReference type="EMBL" id="MBP3958394.1"/>
    </source>
</evidence>
<organism evidence="1 2">
    <name type="scientific">Gemmata palustris</name>
    <dbReference type="NCBI Taxonomy" id="2822762"/>
    <lineage>
        <taxon>Bacteria</taxon>
        <taxon>Pseudomonadati</taxon>
        <taxon>Planctomycetota</taxon>
        <taxon>Planctomycetia</taxon>
        <taxon>Gemmatales</taxon>
        <taxon>Gemmataceae</taxon>
        <taxon>Gemmata</taxon>
    </lineage>
</organism>
<evidence type="ECO:0000313" key="2">
    <source>
        <dbReference type="Proteomes" id="UP000676565"/>
    </source>
</evidence>
<accession>A0ABS5BXF3</accession>
<proteinExistence type="predicted"/>
<dbReference type="EMBL" id="JAGKQQ010000001">
    <property type="protein sequence ID" value="MBP3958394.1"/>
    <property type="molecule type" value="Genomic_DNA"/>
</dbReference>